<accession>A0A9X0A335</accession>
<proteinExistence type="predicted"/>
<keyword evidence="2" id="KW-1185">Reference proteome</keyword>
<name>A0A9X0A335_9CNID</name>
<protein>
    <submittedName>
        <fullName evidence="1">Uncharacterized protein</fullName>
    </submittedName>
</protein>
<dbReference type="EMBL" id="MU825402">
    <property type="protein sequence ID" value="KAJ7392138.1"/>
    <property type="molecule type" value="Genomic_DNA"/>
</dbReference>
<dbReference type="Proteomes" id="UP001163046">
    <property type="component" value="Unassembled WGS sequence"/>
</dbReference>
<evidence type="ECO:0000313" key="2">
    <source>
        <dbReference type="Proteomes" id="UP001163046"/>
    </source>
</evidence>
<gene>
    <name evidence="1" type="ORF">OS493_013510</name>
</gene>
<sequence>MGSEVALTVAAIGKKSAQWWPISPAHAIVGFPLKYKGTPTDFVKFEPDLVKLSKNGAMIFKESYPPDVTDAPGRTAAIHVENIQERYY</sequence>
<organism evidence="1 2">
    <name type="scientific">Desmophyllum pertusum</name>
    <dbReference type="NCBI Taxonomy" id="174260"/>
    <lineage>
        <taxon>Eukaryota</taxon>
        <taxon>Metazoa</taxon>
        <taxon>Cnidaria</taxon>
        <taxon>Anthozoa</taxon>
        <taxon>Hexacorallia</taxon>
        <taxon>Scleractinia</taxon>
        <taxon>Caryophylliina</taxon>
        <taxon>Caryophylliidae</taxon>
        <taxon>Desmophyllum</taxon>
    </lineage>
</organism>
<evidence type="ECO:0000313" key="1">
    <source>
        <dbReference type="EMBL" id="KAJ7392138.1"/>
    </source>
</evidence>
<comment type="caution">
    <text evidence="1">The sequence shown here is derived from an EMBL/GenBank/DDBJ whole genome shotgun (WGS) entry which is preliminary data.</text>
</comment>
<dbReference type="AlphaFoldDB" id="A0A9X0A335"/>
<reference evidence="1" key="1">
    <citation type="submission" date="2023-01" db="EMBL/GenBank/DDBJ databases">
        <title>Genome assembly of the deep-sea coral Lophelia pertusa.</title>
        <authorList>
            <person name="Herrera S."/>
            <person name="Cordes E."/>
        </authorList>
    </citation>
    <scope>NUCLEOTIDE SEQUENCE</scope>
    <source>
        <strain evidence="1">USNM1676648</strain>
        <tissue evidence="1">Polyp</tissue>
    </source>
</reference>